<dbReference type="Pfam" id="PF20113">
    <property type="entry name" value="DUF6503"/>
    <property type="match status" value="1"/>
</dbReference>
<keyword evidence="2" id="KW-1185">Reference proteome</keyword>
<organism evidence="1 2">
    <name type="scientific">Flagellimonas algicola</name>
    <dbReference type="NCBI Taxonomy" id="2583815"/>
    <lineage>
        <taxon>Bacteria</taxon>
        <taxon>Pseudomonadati</taxon>
        <taxon>Bacteroidota</taxon>
        <taxon>Flavobacteriia</taxon>
        <taxon>Flavobacteriales</taxon>
        <taxon>Flavobacteriaceae</taxon>
        <taxon>Flagellimonas</taxon>
    </lineage>
</organism>
<dbReference type="InterPro" id="IPR045444">
    <property type="entry name" value="DUF6503"/>
</dbReference>
<name>A0ABY2WQ37_9FLAO</name>
<reference evidence="1 2" key="1">
    <citation type="submission" date="2019-05" db="EMBL/GenBank/DDBJ databases">
        <title>Flagellimonas sp. AsT0115, sp. nov., isolated from a marine red algae, Asparagopsis taxiformis.</title>
        <authorList>
            <person name="Kim J."/>
            <person name="Jeong S.E."/>
            <person name="Jeon C.O."/>
        </authorList>
    </citation>
    <scope>NUCLEOTIDE SEQUENCE [LARGE SCALE GENOMIC DNA]</scope>
    <source>
        <strain evidence="1 2">AsT0115</strain>
    </source>
</reference>
<comment type="caution">
    <text evidence="1">The sequence shown here is derived from an EMBL/GenBank/DDBJ whole genome shotgun (WGS) entry which is preliminary data.</text>
</comment>
<evidence type="ECO:0000313" key="2">
    <source>
        <dbReference type="Proteomes" id="UP000751614"/>
    </source>
</evidence>
<evidence type="ECO:0008006" key="3">
    <source>
        <dbReference type="Google" id="ProtNLM"/>
    </source>
</evidence>
<dbReference type="EMBL" id="VCNI01000001">
    <property type="protein sequence ID" value="TMU57106.1"/>
    <property type="molecule type" value="Genomic_DNA"/>
</dbReference>
<sequence>MKRIVLLAMILIVASCKPASKEEKSVEKVQAETEVATAKYPKILETVFTAHGGLKAWKAQRTLTFEMPKSESKETHTIDLWSRMDRVDTDKLSMGSDGSQVWLLDSDESYEGDAVFYHNLMFYFYAMPFVLADDGIVYHETDDLVYEQKSYPGIRIAYNSGVGTSPKDEYFIHIDAETGQMAWLGYTVTYRTGEVSEIVKWIRYDDLQEIEGLVLPKSITWYNYEGPKILDARSTVNFENVSLAKEAKPNDFYAKPGQAVTVEPKKYD</sequence>
<dbReference type="Proteomes" id="UP000751614">
    <property type="component" value="Unassembled WGS sequence"/>
</dbReference>
<dbReference type="RefSeq" id="WP_138834239.1">
    <property type="nucleotide sequence ID" value="NZ_VCNI01000001.1"/>
</dbReference>
<proteinExistence type="predicted"/>
<accession>A0ABY2WQ37</accession>
<evidence type="ECO:0000313" key="1">
    <source>
        <dbReference type="EMBL" id="TMU57106.1"/>
    </source>
</evidence>
<gene>
    <name evidence="1" type="ORF">FGG15_06040</name>
</gene>
<dbReference type="PROSITE" id="PS51257">
    <property type="entry name" value="PROKAR_LIPOPROTEIN"/>
    <property type="match status" value="1"/>
</dbReference>
<protein>
    <recommendedName>
        <fullName evidence="3">Outer membrane lipoprotein-sorting protein</fullName>
    </recommendedName>
</protein>